<evidence type="ECO:0000313" key="1">
    <source>
        <dbReference type="Proteomes" id="UP000887576"/>
    </source>
</evidence>
<protein>
    <submittedName>
        <fullName evidence="2">EamA domain-containing protein</fullName>
    </submittedName>
</protein>
<dbReference type="WBParaSite" id="JU765_v2.g9615.t1">
    <property type="protein sequence ID" value="JU765_v2.g9615.t1"/>
    <property type="gene ID" value="JU765_v2.g9615"/>
</dbReference>
<proteinExistence type="predicted"/>
<name>A0AC34RRK8_9BILA</name>
<organism evidence="1 2">
    <name type="scientific">Panagrolaimus sp. JU765</name>
    <dbReference type="NCBI Taxonomy" id="591449"/>
    <lineage>
        <taxon>Eukaryota</taxon>
        <taxon>Metazoa</taxon>
        <taxon>Ecdysozoa</taxon>
        <taxon>Nematoda</taxon>
        <taxon>Chromadorea</taxon>
        <taxon>Rhabditida</taxon>
        <taxon>Tylenchina</taxon>
        <taxon>Panagrolaimomorpha</taxon>
        <taxon>Panagrolaimoidea</taxon>
        <taxon>Panagrolaimidae</taxon>
        <taxon>Panagrolaimus</taxon>
    </lineage>
</organism>
<accession>A0AC34RRK8</accession>
<reference evidence="2" key="1">
    <citation type="submission" date="2022-11" db="UniProtKB">
        <authorList>
            <consortium name="WormBaseParasite"/>
        </authorList>
    </citation>
    <scope>IDENTIFICATION</scope>
</reference>
<sequence length="242" mass="26354">MPLEETTTEILDNSAELAPLRPKMGRIDGASLIKQSFVSLFIVTGVAVSWACAAQFSQSALRVDPDKFQAPYSMVWFSTIFMMVCYPVYLIYAITAGKQNYYDAHEEAMEVFGSRTFNIFGFLLRVTPFLLLWIGANYCYSQSLIHISVSAASAIMSSNVAMVCVLSWIILQDKINVLKVLAVFAAIGGVVVISLDGEYAGNILGVCLVIASALFAAFYKVIFKKLIGDASLGQVSAFMSGL</sequence>
<evidence type="ECO:0000313" key="2">
    <source>
        <dbReference type="WBParaSite" id="JU765_v2.g9615.t1"/>
    </source>
</evidence>
<dbReference type="Proteomes" id="UP000887576">
    <property type="component" value="Unplaced"/>
</dbReference>